<dbReference type="Pfam" id="PF00651">
    <property type="entry name" value="BTB"/>
    <property type="match status" value="1"/>
</dbReference>
<evidence type="ECO:0000313" key="5">
    <source>
        <dbReference type="EMBL" id="AOW02216.1"/>
    </source>
</evidence>
<dbReference type="EMBL" id="CP017555">
    <property type="protein sequence ID" value="AOW02216.1"/>
    <property type="molecule type" value="Genomic_DNA"/>
</dbReference>
<evidence type="ECO:0000256" key="3">
    <source>
        <dbReference type="SAM" id="MobiDB-lite"/>
    </source>
</evidence>
<dbReference type="PANTHER" id="PTHR45632:SF3">
    <property type="entry name" value="KELCH-LIKE PROTEIN 32"/>
    <property type="match status" value="1"/>
</dbReference>
<dbReference type="InterPro" id="IPR000210">
    <property type="entry name" value="BTB/POZ_dom"/>
</dbReference>
<evidence type="ECO:0000313" key="6">
    <source>
        <dbReference type="Proteomes" id="UP000182444"/>
    </source>
</evidence>
<name>A0A1D8N998_YARLL</name>
<dbReference type="SUPFAM" id="SSF54695">
    <property type="entry name" value="POZ domain"/>
    <property type="match status" value="1"/>
</dbReference>
<dbReference type="PANTHER" id="PTHR45632">
    <property type="entry name" value="LD33804P"/>
    <property type="match status" value="1"/>
</dbReference>
<organism evidence="5 6">
    <name type="scientific">Yarrowia lipolytica</name>
    <name type="common">Candida lipolytica</name>
    <dbReference type="NCBI Taxonomy" id="4952"/>
    <lineage>
        <taxon>Eukaryota</taxon>
        <taxon>Fungi</taxon>
        <taxon>Dikarya</taxon>
        <taxon>Ascomycota</taxon>
        <taxon>Saccharomycotina</taxon>
        <taxon>Dipodascomycetes</taxon>
        <taxon>Dipodascales</taxon>
        <taxon>Dipodascales incertae sedis</taxon>
        <taxon>Yarrowia</taxon>
    </lineage>
</organism>
<protein>
    <recommendedName>
        <fullName evidence="4">BTB domain-containing protein</fullName>
    </recommendedName>
</protein>
<dbReference type="VEuPathDB" id="FungiDB:YALI0_C01925g"/>
<dbReference type="GeneID" id="2909095"/>
<dbReference type="VEuPathDB" id="FungiDB:YALI1_C02611g"/>
<dbReference type="PROSITE" id="PS50097">
    <property type="entry name" value="BTB"/>
    <property type="match status" value="1"/>
</dbReference>
<feature type="domain" description="BTB" evidence="4">
    <location>
        <begin position="161"/>
        <end position="230"/>
    </location>
</feature>
<dbReference type="Proteomes" id="UP000182444">
    <property type="component" value="Chromosome 1C"/>
</dbReference>
<evidence type="ECO:0000256" key="1">
    <source>
        <dbReference type="ARBA" id="ARBA00022441"/>
    </source>
</evidence>
<keyword evidence="2" id="KW-0677">Repeat</keyword>
<reference evidence="5 6" key="1">
    <citation type="journal article" date="2016" name="PLoS ONE">
        <title>Sequence Assembly of Yarrowia lipolytica Strain W29/CLIB89 Shows Transposable Element Diversity.</title>
        <authorList>
            <person name="Magnan C."/>
            <person name="Yu J."/>
            <person name="Chang I."/>
            <person name="Jahn E."/>
            <person name="Kanomata Y."/>
            <person name="Wu J."/>
            <person name="Zeller M."/>
            <person name="Oakes M."/>
            <person name="Baldi P."/>
            <person name="Sandmeyer S."/>
        </authorList>
    </citation>
    <scope>NUCLEOTIDE SEQUENCE [LARGE SCALE GENOMIC DNA]</scope>
    <source>
        <strain evidence="6">CLIB89(W29)</strain>
    </source>
</reference>
<evidence type="ECO:0000256" key="2">
    <source>
        <dbReference type="ARBA" id="ARBA00022737"/>
    </source>
</evidence>
<gene>
    <name evidence="5" type="ORF">YALI1_C02611g</name>
</gene>
<sequence length="332" mass="38470">MARRKSTRKTSPNSLKSLSLGGDETPATREQFDQDIEGNVYAQCELQNVGIFYFVFGDPVEGDREERSDIWLKFYNNKENVVHSSAHSIMMASRDSTDTCFAIDQDTFLFSGFLLTLDNAWSTVDFRKFDSHIESGMADFLTGQTSIHKTGLSRIRQDSEPDFTLICEDGDKIEVHRSVMEGLWPFFKGMMVSKNMREIEQKRRVKLSMPKTTLEALVRYLYGEVLDLTLMDAANLILYAQRYELPELVQLATTWLKREQGHVDIEQAIYLWRKSLEAENDHVRDFASKKIEQMMPEVEDFDDQIQHLKKNELISLFSDVSVAMSRKRRKVE</sequence>
<evidence type="ECO:0000259" key="4">
    <source>
        <dbReference type="PROSITE" id="PS50097"/>
    </source>
</evidence>
<keyword evidence="1" id="KW-0880">Kelch repeat</keyword>
<proteinExistence type="predicted"/>
<dbReference type="AlphaFoldDB" id="A0A1D8N998"/>
<accession>A0A1D8N998</accession>
<feature type="region of interest" description="Disordered" evidence="3">
    <location>
        <begin position="1"/>
        <end position="26"/>
    </location>
</feature>
<dbReference type="KEGG" id="yli:2909095"/>
<dbReference type="Gene3D" id="3.30.710.10">
    <property type="entry name" value="Potassium Channel Kv1.1, Chain A"/>
    <property type="match status" value="1"/>
</dbReference>
<dbReference type="InterPro" id="IPR011333">
    <property type="entry name" value="SKP1/BTB/POZ_sf"/>
</dbReference>
<dbReference type="RefSeq" id="XP_501345.3">
    <property type="nucleotide sequence ID" value="XM_501345.3"/>
</dbReference>
<dbReference type="SMART" id="SM00225">
    <property type="entry name" value="BTB"/>
    <property type="match status" value="1"/>
</dbReference>